<dbReference type="InterPro" id="IPR036388">
    <property type="entry name" value="WH-like_DNA-bd_sf"/>
</dbReference>
<feature type="domain" description="HTH arsR-type" evidence="1">
    <location>
        <begin position="30"/>
        <end position="70"/>
    </location>
</feature>
<accession>A0A383BN87</accession>
<organism evidence="2">
    <name type="scientific">marine metagenome</name>
    <dbReference type="NCBI Taxonomy" id="408172"/>
    <lineage>
        <taxon>unclassified sequences</taxon>
        <taxon>metagenomes</taxon>
        <taxon>ecological metagenomes</taxon>
    </lineage>
</organism>
<gene>
    <name evidence="2" type="ORF">METZ01_LOCUS474550</name>
</gene>
<dbReference type="Pfam" id="PF01022">
    <property type="entry name" value="HTH_5"/>
    <property type="match status" value="1"/>
</dbReference>
<proteinExistence type="predicted"/>
<sequence>MTTQPPMPETIENLGAAVFPSFAMLAGMQLELFTLLSNGPMDVGELAQTLDVGSTKLEHLLYSLVDAGLLIVEG</sequence>
<dbReference type="InterPro" id="IPR036390">
    <property type="entry name" value="WH_DNA-bd_sf"/>
</dbReference>
<dbReference type="Gene3D" id="1.10.10.10">
    <property type="entry name" value="Winged helix-like DNA-binding domain superfamily/Winged helix DNA-binding domain"/>
    <property type="match status" value="1"/>
</dbReference>
<protein>
    <recommendedName>
        <fullName evidence="1">HTH arsR-type domain-containing protein</fullName>
    </recommendedName>
</protein>
<dbReference type="InterPro" id="IPR001845">
    <property type="entry name" value="HTH_ArsR_DNA-bd_dom"/>
</dbReference>
<dbReference type="EMBL" id="UINC01202062">
    <property type="protein sequence ID" value="SVE21696.1"/>
    <property type="molecule type" value="Genomic_DNA"/>
</dbReference>
<evidence type="ECO:0000259" key="1">
    <source>
        <dbReference type="Pfam" id="PF01022"/>
    </source>
</evidence>
<dbReference type="GO" id="GO:0046983">
    <property type="term" value="F:protein dimerization activity"/>
    <property type="evidence" value="ECO:0007669"/>
    <property type="project" value="InterPro"/>
</dbReference>
<dbReference type="AlphaFoldDB" id="A0A383BN87"/>
<dbReference type="SUPFAM" id="SSF46785">
    <property type="entry name" value="Winged helix' DNA-binding domain"/>
    <property type="match status" value="1"/>
</dbReference>
<evidence type="ECO:0000313" key="2">
    <source>
        <dbReference type="EMBL" id="SVE21696.1"/>
    </source>
</evidence>
<name>A0A383BN87_9ZZZZ</name>
<reference evidence="2" key="1">
    <citation type="submission" date="2018-05" db="EMBL/GenBank/DDBJ databases">
        <authorList>
            <person name="Lanie J.A."/>
            <person name="Ng W.-L."/>
            <person name="Kazmierczak K.M."/>
            <person name="Andrzejewski T.M."/>
            <person name="Davidsen T.M."/>
            <person name="Wayne K.J."/>
            <person name="Tettelin H."/>
            <person name="Glass J.I."/>
            <person name="Rusch D."/>
            <person name="Podicherti R."/>
            <person name="Tsui H.-C.T."/>
            <person name="Winkler M.E."/>
        </authorList>
    </citation>
    <scope>NUCLEOTIDE SEQUENCE</scope>
</reference>